<dbReference type="KEGG" id="gtt:GUITHDRAFT_78799"/>
<evidence type="ECO:0000256" key="3">
    <source>
        <dbReference type="ARBA" id="ARBA00022807"/>
    </source>
</evidence>
<keyword evidence="3" id="KW-0788">Thiol protease</keyword>
<dbReference type="HOGENOM" id="CLU_2379169_0_0_1"/>
<evidence type="ECO:0000256" key="1">
    <source>
        <dbReference type="ARBA" id="ARBA00022670"/>
    </source>
</evidence>
<dbReference type="PANTHER" id="PTHR46143">
    <property type="entry name" value="CALPAIN-7"/>
    <property type="match status" value="1"/>
</dbReference>
<evidence type="ECO:0000256" key="2">
    <source>
        <dbReference type="ARBA" id="ARBA00022801"/>
    </source>
</evidence>
<gene>
    <name evidence="6" type="ORF">GUITHDRAFT_78799</name>
</gene>
<dbReference type="GO" id="GO:0006508">
    <property type="term" value="P:proteolysis"/>
    <property type="evidence" value="ECO:0007669"/>
    <property type="project" value="UniProtKB-KW"/>
</dbReference>
<dbReference type="EnsemblProtists" id="EKX36592">
    <property type="protein sequence ID" value="EKX36592"/>
    <property type="gene ID" value="GUITHDRAFT_78799"/>
</dbReference>
<proteinExistence type="predicted"/>
<name>L1IKE4_GUITC</name>
<evidence type="ECO:0000259" key="5">
    <source>
        <dbReference type="PROSITE" id="PS50203"/>
    </source>
</evidence>
<feature type="non-terminal residue" evidence="6">
    <location>
        <position position="95"/>
    </location>
</feature>
<reference evidence="7" key="3">
    <citation type="submission" date="2015-06" db="UniProtKB">
        <authorList>
            <consortium name="EnsemblProtists"/>
        </authorList>
    </citation>
    <scope>IDENTIFICATION</scope>
</reference>
<dbReference type="RefSeq" id="XP_005823572.1">
    <property type="nucleotide sequence ID" value="XM_005823515.1"/>
</dbReference>
<dbReference type="Proteomes" id="UP000011087">
    <property type="component" value="Unassembled WGS sequence"/>
</dbReference>
<organism evidence="6">
    <name type="scientific">Guillardia theta (strain CCMP2712)</name>
    <name type="common">Cryptophyte</name>
    <dbReference type="NCBI Taxonomy" id="905079"/>
    <lineage>
        <taxon>Eukaryota</taxon>
        <taxon>Cryptophyceae</taxon>
        <taxon>Pyrenomonadales</taxon>
        <taxon>Geminigeraceae</taxon>
        <taxon>Guillardia</taxon>
    </lineage>
</organism>
<protein>
    <recommendedName>
        <fullName evidence="5">Calpain catalytic domain-containing protein</fullName>
    </recommendedName>
</protein>
<dbReference type="OMA" id="SYSVHGE"/>
<evidence type="ECO:0000256" key="4">
    <source>
        <dbReference type="PROSITE-ProRule" id="PRU00239"/>
    </source>
</evidence>
<dbReference type="InterPro" id="IPR051297">
    <property type="entry name" value="PalB/RIM13"/>
</dbReference>
<feature type="domain" description="Calpain catalytic" evidence="5">
    <location>
        <begin position="1"/>
        <end position="78"/>
    </location>
</feature>
<evidence type="ECO:0000313" key="7">
    <source>
        <dbReference type="EnsemblProtists" id="EKX36592"/>
    </source>
</evidence>
<dbReference type="SUPFAM" id="SSF54001">
    <property type="entry name" value="Cysteine proteinases"/>
    <property type="match status" value="1"/>
</dbReference>
<reference evidence="8" key="2">
    <citation type="submission" date="2012-11" db="EMBL/GenBank/DDBJ databases">
        <authorList>
            <person name="Kuo A."/>
            <person name="Curtis B.A."/>
            <person name="Tanifuji G."/>
            <person name="Burki F."/>
            <person name="Gruber A."/>
            <person name="Irimia M."/>
            <person name="Maruyama S."/>
            <person name="Arias M.C."/>
            <person name="Ball S.G."/>
            <person name="Gile G.H."/>
            <person name="Hirakawa Y."/>
            <person name="Hopkins J.F."/>
            <person name="Rensing S.A."/>
            <person name="Schmutz J."/>
            <person name="Symeonidi A."/>
            <person name="Elias M."/>
            <person name="Eveleigh R.J."/>
            <person name="Herman E.K."/>
            <person name="Klute M.J."/>
            <person name="Nakayama T."/>
            <person name="Obornik M."/>
            <person name="Reyes-Prieto A."/>
            <person name="Armbrust E.V."/>
            <person name="Aves S.J."/>
            <person name="Beiko R.G."/>
            <person name="Coutinho P."/>
            <person name="Dacks J.B."/>
            <person name="Durnford D.G."/>
            <person name="Fast N.M."/>
            <person name="Green B.R."/>
            <person name="Grisdale C."/>
            <person name="Hempe F."/>
            <person name="Henrissat B."/>
            <person name="Hoppner M.P."/>
            <person name="Ishida K.-I."/>
            <person name="Kim E."/>
            <person name="Koreny L."/>
            <person name="Kroth P.G."/>
            <person name="Liu Y."/>
            <person name="Malik S.-B."/>
            <person name="Maier U.G."/>
            <person name="McRose D."/>
            <person name="Mock T."/>
            <person name="Neilson J.A."/>
            <person name="Onodera N.T."/>
            <person name="Poole A.M."/>
            <person name="Pritham E.J."/>
            <person name="Richards T.A."/>
            <person name="Rocap G."/>
            <person name="Roy S.W."/>
            <person name="Sarai C."/>
            <person name="Schaack S."/>
            <person name="Shirato S."/>
            <person name="Slamovits C.H."/>
            <person name="Spencer D.F."/>
            <person name="Suzuki S."/>
            <person name="Worden A.Z."/>
            <person name="Zauner S."/>
            <person name="Barry K."/>
            <person name="Bell C."/>
            <person name="Bharti A.K."/>
            <person name="Crow J.A."/>
            <person name="Grimwood J."/>
            <person name="Kramer R."/>
            <person name="Lindquist E."/>
            <person name="Lucas S."/>
            <person name="Salamov A."/>
            <person name="McFadden G.I."/>
            <person name="Lane C.E."/>
            <person name="Keeling P.J."/>
            <person name="Gray M.W."/>
            <person name="Grigoriev I.V."/>
            <person name="Archibald J.M."/>
        </authorList>
    </citation>
    <scope>NUCLEOTIDE SEQUENCE</scope>
    <source>
        <strain evidence="8">CCMP2712</strain>
    </source>
</reference>
<keyword evidence="2" id="KW-0378">Hydrolase</keyword>
<dbReference type="PROSITE" id="PS50203">
    <property type="entry name" value="CALPAIN_CAT"/>
    <property type="match status" value="1"/>
</dbReference>
<sequence length="95" mass="10674">MTFAVLGAAEVNGLKLLKLKSADVEAGWKGRASMEDANFWTADAVSSLGSDGEKLEEDKKFGVFWMPWADVRSRFQSVFCSWSPARFRYHRSLHG</sequence>
<keyword evidence="8" id="KW-1185">Reference proteome</keyword>
<dbReference type="STRING" id="905079.L1IKE4"/>
<dbReference type="GeneID" id="17293316"/>
<dbReference type="AlphaFoldDB" id="L1IKE4"/>
<dbReference type="InterPro" id="IPR038765">
    <property type="entry name" value="Papain-like_cys_pep_sf"/>
</dbReference>
<dbReference type="Gene3D" id="3.90.70.10">
    <property type="entry name" value="Cysteine proteinases"/>
    <property type="match status" value="1"/>
</dbReference>
<dbReference type="EMBL" id="JH993071">
    <property type="protein sequence ID" value="EKX36592.1"/>
    <property type="molecule type" value="Genomic_DNA"/>
</dbReference>
<accession>L1IKE4</accession>
<dbReference type="InterPro" id="IPR001300">
    <property type="entry name" value="Peptidase_C2_calpain_cat"/>
</dbReference>
<reference evidence="6 8" key="1">
    <citation type="journal article" date="2012" name="Nature">
        <title>Algal genomes reveal evolutionary mosaicism and the fate of nucleomorphs.</title>
        <authorList>
            <consortium name="DOE Joint Genome Institute"/>
            <person name="Curtis B.A."/>
            <person name="Tanifuji G."/>
            <person name="Burki F."/>
            <person name="Gruber A."/>
            <person name="Irimia M."/>
            <person name="Maruyama S."/>
            <person name="Arias M.C."/>
            <person name="Ball S.G."/>
            <person name="Gile G.H."/>
            <person name="Hirakawa Y."/>
            <person name="Hopkins J.F."/>
            <person name="Kuo A."/>
            <person name="Rensing S.A."/>
            <person name="Schmutz J."/>
            <person name="Symeonidi A."/>
            <person name="Elias M."/>
            <person name="Eveleigh R.J."/>
            <person name="Herman E.K."/>
            <person name="Klute M.J."/>
            <person name="Nakayama T."/>
            <person name="Obornik M."/>
            <person name="Reyes-Prieto A."/>
            <person name="Armbrust E.V."/>
            <person name="Aves S.J."/>
            <person name="Beiko R.G."/>
            <person name="Coutinho P."/>
            <person name="Dacks J.B."/>
            <person name="Durnford D.G."/>
            <person name="Fast N.M."/>
            <person name="Green B.R."/>
            <person name="Grisdale C.J."/>
            <person name="Hempel F."/>
            <person name="Henrissat B."/>
            <person name="Hoppner M.P."/>
            <person name="Ishida K."/>
            <person name="Kim E."/>
            <person name="Koreny L."/>
            <person name="Kroth P.G."/>
            <person name="Liu Y."/>
            <person name="Malik S.B."/>
            <person name="Maier U.G."/>
            <person name="McRose D."/>
            <person name="Mock T."/>
            <person name="Neilson J.A."/>
            <person name="Onodera N.T."/>
            <person name="Poole A.M."/>
            <person name="Pritham E.J."/>
            <person name="Richards T.A."/>
            <person name="Rocap G."/>
            <person name="Roy S.W."/>
            <person name="Sarai C."/>
            <person name="Schaack S."/>
            <person name="Shirato S."/>
            <person name="Slamovits C.H."/>
            <person name="Spencer D.F."/>
            <person name="Suzuki S."/>
            <person name="Worden A.Z."/>
            <person name="Zauner S."/>
            <person name="Barry K."/>
            <person name="Bell C."/>
            <person name="Bharti A.K."/>
            <person name="Crow J.A."/>
            <person name="Grimwood J."/>
            <person name="Kramer R."/>
            <person name="Lindquist E."/>
            <person name="Lucas S."/>
            <person name="Salamov A."/>
            <person name="McFadden G.I."/>
            <person name="Lane C.E."/>
            <person name="Keeling P.J."/>
            <person name="Gray M.W."/>
            <person name="Grigoriev I.V."/>
            <person name="Archibald J.M."/>
        </authorList>
    </citation>
    <scope>NUCLEOTIDE SEQUENCE</scope>
    <source>
        <strain evidence="6 8">CCMP2712</strain>
    </source>
</reference>
<dbReference type="GO" id="GO:0004198">
    <property type="term" value="F:calcium-dependent cysteine-type endopeptidase activity"/>
    <property type="evidence" value="ECO:0007669"/>
    <property type="project" value="InterPro"/>
</dbReference>
<keyword evidence="1" id="KW-0645">Protease</keyword>
<comment type="caution">
    <text evidence="4">Lacks conserved residue(s) required for the propagation of feature annotation.</text>
</comment>
<evidence type="ECO:0000313" key="8">
    <source>
        <dbReference type="Proteomes" id="UP000011087"/>
    </source>
</evidence>
<dbReference type="PaxDb" id="55529-EKX36592"/>
<dbReference type="PANTHER" id="PTHR46143:SF1">
    <property type="entry name" value="CALPAIN-7"/>
    <property type="match status" value="1"/>
</dbReference>
<evidence type="ECO:0000313" key="6">
    <source>
        <dbReference type="EMBL" id="EKX36592.1"/>
    </source>
</evidence>